<evidence type="ECO:0000256" key="2">
    <source>
        <dbReference type="ARBA" id="ARBA00004277"/>
    </source>
</evidence>
<dbReference type="GO" id="GO:0009507">
    <property type="term" value="C:chloroplast"/>
    <property type="evidence" value="ECO:0007669"/>
    <property type="project" value="TreeGrafter"/>
</dbReference>
<dbReference type="InterPro" id="IPR016025">
    <property type="entry name" value="Clathrin_H-chain_N"/>
</dbReference>
<feature type="repeat" description="CHCR" evidence="10">
    <location>
        <begin position="2605"/>
        <end position="2750"/>
    </location>
</feature>
<gene>
    <name evidence="14" type="ORF">SSX86_003743</name>
</gene>
<feature type="domain" description="Clathrin heavy chain linker core motif" evidence="13">
    <location>
        <begin position="344"/>
        <end position="367"/>
    </location>
</feature>
<feature type="repeat" description="CHCR" evidence="10">
    <location>
        <begin position="1288"/>
        <end position="1434"/>
    </location>
</feature>
<dbReference type="Pfam" id="PF01394">
    <property type="entry name" value="Clathrin_propel"/>
    <property type="match status" value="1"/>
</dbReference>
<proteinExistence type="inferred from homology"/>
<dbReference type="InterPro" id="IPR011990">
    <property type="entry name" value="TPR-like_helical_dom_sf"/>
</dbReference>
<dbReference type="GO" id="GO:0071439">
    <property type="term" value="C:clathrin complex"/>
    <property type="evidence" value="ECO:0007669"/>
    <property type="project" value="TreeGrafter"/>
</dbReference>
<keyword evidence="5" id="KW-0677">Repeat</keyword>
<dbReference type="Gene3D" id="2.130.10.110">
    <property type="entry name" value="Clathrin heavy-chain terminal domain"/>
    <property type="match status" value="2"/>
</dbReference>
<keyword evidence="4" id="KW-0254">Endocytosis</keyword>
<evidence type="ECO:0000256" key="12">
    <source>
        <dbReference type="SAM" id="MobiDB-lite"/>
    </source>
</evidence>
<accession>A0AAP0HA84</accession>
<comment type="subcellular location">
    <subcellularLocation>
        <location evidence="1">Cytoplasmic vesicle membrane</location>
        <topology evidence="1">Peripheral membrane protein</topology>
        <orientation evidence="1">Cytoplasmic side</orientation>
    </subcellularLocation>
    <subcellularLocation>
        <location evidence="2">Membrane</location>
        <location evidence="2">Coated pit</location>
        <topology evidence="2">Peripheral membrane protein</topology>
        <orientation evidence="2">Cytoplasmic side</orientation>
    </subcellularLocation>
</comment>
<dbReference type="SUPFAM" id="SSF48371">
    <property type="entry name" value="ARM repeat"/>
    <property type="match status" value="10"/>
</dbReference>
<feature type="coiled-coil region" evidence="11">
    <location>
        <begin position="1624"/>
        <end position="1652"/>
    </location>
</feature>
<dbReference type="FunFam" id="1.25.40.730:FF:000002">
    <property type="entry name" value="Clathrin heavy chain"/>
    <property type="match status" value="2"/>
</dbReference>
<dbReference type="Proteomes" id="UP001408789">
    <property type="component" value="Unassembled WGS sequence"/>
</dbReference>
<dbReference type="FunFam" id="1.25.40.10:FF:000005">
    <property type="entry name" value="Clathrin heavy chain"/>
    <property type="match status" value="2"/>
</dbReference>
<evidence type="ECO:0000256" key="11">
    <source>
        <dbReference type="SAM" id="Coils"/>
    </source>
</evidence>
<feature type="domain" description="Clathrin heavy chain linker core motif" evidence="13">
    <location>
        <begin position="1956"/>
        <end position="1979"/>
    </location>
</feature>
<feature type="repeat" description="CHCR" evidence="10">
    <location>
        <begin position="2900"/>
        <end position="3046"/>
    </location>
</feature>
<dbReference type="Pfam" id="PF13838">
    <property type="entry name" value="Clathrin_H_link"/>
    <property type="match status" value="2"/>
</dbReference>
<evidence type="ECO:0000256" key="6">
    <source>
        <dbReference type="ARBA" id="ARBA00023136"/>
    </source>
</evidence>
<comment type="similarity">
    <text evidence="3">Belongs to the clathrin heavy chain family.</text>
</comment>
<organism evidence="14 15">
    <name type="scientific">Deinandra increscens subsp. villosa</name>
    <dbReference type="NCBI Taxonomy" id="3103831"/>
    <lineage>
        <taxon>Eukaryota</taxon>
        <taxon>Viridiplantae</taxon>
        <taxon>Streptophyta</taxon>
        <taxon>Embryophyta</taxon>
        <taxon>Tracheophyta</taxon>
        <taxon>Spermatophyta</taxon>
        <taxon>Magnoliopsida</taxon>
        <taxon>eudicotyledons</taxon>
        <taxon>Gunneridae</taxon>
        <taxon>Pentapetalae</taxon>
        <taxon>asterids</taxon>
        <taxon>campanulids</taxon>
        <taxon>Asterales</taxon>
        <taxon>Asteraceae</taxon>
        <taxon>Asteroideae</taxon>
        <taxon>Heliantheae alliance</taxon>
        <taxon>Madieae</taxon>
        <taxon>Madiinae</taxon>
        <taxon>Deinandra</taxon>
    </lineage>
</organism>
<dbReference type="Gene3D" id="1.25.40.730">
    <property type="match status" value="2"/>
</dbReference>
<keyword evidence="6" id="KW-0472">Membrane</keyword>
<keyword evidence="8" id="KW-0968">Cytoplasmic vesicle</keyword>
<feature type="repeat" description="CHCR" evidence="10">
    <location>
        <begin position="1437"/>
        <end position="1580"/>
    </location>
</feature>
<evidence type="ECO:0000313" key="15">
    <source>
        <dbReference type="Proteomes" id="UP001408789"/>
    </source>
</evidence>
<feature type="repeat" description="CHCR" evidence="10">
    <location>
        <begin position="551"/>
        <end position="697"/>
    </location>
</feature>
<evidence type="ECO:0000256" key="4">
    <source>
        <dbReference type="ARBA" id="ARBA00022583"/>
    </source>
</evidence>
<dbReference type="Gene3D" id="1.25.40.10">
    <property type="entry name" value="Tetratricopeptide repeat domain"/>
    <property type="match status" value="6"/>
</dbReference>
<dbReference type="FunFam" id="2.130.10.110:FF:000002">
    <property type="entry name" value="Clathrin heavy chain"/>
    <property type="match status" value="1"/>
</dbReference>
<feature type="repeat" description="CHCR" evidence="10">
    <location>
        <begin position="2312"/>
        <end position="2454"/>
    </location>
</feature>
<feature type="repeat" description="CHCR" evidence="10">
    <location>
        <begin position="993"/>
        <end position="1138"/>
    </location>
</feature>
<dbReference type="PROSITE" id="PS50236">
    <property type="entry name" value="CHCR"/>
    <property type="match status" value="14"/>
</dbReference>
<feature type="region of interest" description="Disordered" evidence="12">
    <location>
        <begin position="3526"/>
        <end position="3547"/>
    </location>
</feature>
<dbReference type="GO" id="GO:0032051">
    <property type="term" value="F:clathrin light chain binding"/>
    <property type="evidence" value="ECO:0007669"/>
    <property type="project" value="TreeGrafter"/>
</dbReference>
<dbReference type="GO" id="GO:0006898">
    <property type="term" value="P:receptor-mediated endocytosis"/>
    <property type="evidence" value="ECO:0007669"/>
    <property type="project" value="TreeGrafter"/>
</dbReference>
<dbReference type="Pfam" id="PF00637">
    <property type="entry name" value="Clathrin"/>
    <property type="match status" value="14"/>
</dbReference>
<dbReference type="GO" id="GO:0030132">
    <property type="term" value="C:clathrin coat of coated pit"/>
    <property type="evidence" value="ECO:0007669"/>
    <property type="project" value="InterPro"/>
</dbReference>
<evidence type="ECO:0000259" key="13">
    <source>
        <dbReference type="Pfam" id="PF09268"/>
    </source>
</evidence>
<dbReference type="InterPro" id="IPR000547">
    <property type="entry name" value="Clathrin_H-chain/VPS_repeat"/>
</dbReference>
<keyword evidence="15" id="KW-1185">Reference proteome</keyword>
<feature type="coiled-coil region" evidence="11">
    <location>
        <begin position="3427"/>
        <end position="3454"/>
    </location>
</feature>
<evidence type="ECO:0000256" key="8">
    <source>
        <dbReference type="ARBA" id="ARBA00023329"/>
    </source>
</evidence>
<dbReference type="EMBL" id="JBCNJP010000007">
    <property type="protein sequence ID" value="KAK9075420.1"/>
    <property type="molecule type" value="Genomic_DNA"/>
</dbReference>
<protein>
    <recommendedName>
        <fullName evidence="13">Clathrin heavy chain linker core motif domain-containing protein</fullName>
    </recommendedName>
</protein>
<dbReference type="Pfam" id="PF09268">
    <property type="entry name" value="Clathrin-link"/>
    <property type="match status" value="2"/>
</dbReference>
<dbReference type="PANTHER" id="PTHR10292:SF35">
    <property type="entry name" value="CLATHRIN HEAVY CHAIN"/>
    <property type="match status" value="1"/>
</dbReference>
<dbReference type="SMART" id="SM00299">
    <property type="entry name" value="CLH"/>
    <property type="match status" value="14"/>
</dbReference>
<dbReference type="InterPro" id="IPR022365">
    <property type="entry name" value="Clathrin_H-chain_propeller_rpt"/>
</dbReference>
<feature type="coiled-coil region" evidence="11">
    <location>
        <begin position="3236"/>
        <end position="3264"/>
    </location>
</feature>
<dbReference type="GO" id="GO:0006886">
    <property type="term" value="P:intracellular protein transport"/>
    <property type="evidence" value="ECO:0007669"/>
    <property type="project" value="UniProtKB-UniRule"/>
</dbReference>
<name>A0AAP0HA84_9ASTR</name>
<evidence type="ECO:0000256" key="1">
    <source>
        <dbReference type="ARBA" id="ARBA00004180"/>
    </source>
</evidence>
<dbReference type="GO" id="GO:0009506">
    <property type="term" value="C:plasmodesma"/>
    <property type="evidence" value="ECO:0007669"/>
    <property type="project" value="TreeGrafter"/>
</dbReference>
<evidence type="ECO:0000313" key="14">
    <source>
        <dbReference type="EMBL" id="KAK9075420.1"/>
    </source>
</evidence>
<feature type="region of interest" description="Disordered" evidence="12">
    <location>
        <begin position="3380"/>
        <end position="3408"/>
    </location>
</feature>
<feature type="repeat" description="CHCR" evidence="10">
    <location>
        <begin position="3049"/>
        <end position="3192"/>
    </location>
</feature>
<keyword evidence="7" id="KW-0168">Coated pit</keyword>
<dbReference type="PANTHER" id="PTHR10292">
    <property type="entry name" value="CLATHRIN HEAVY CHAIN RELATED"/>
    <property type="match status" value="1"/>
</dbReference>
<dbReference type="GO" id="GO:0005198">
    <property type="term" value="F:structural molecule activity"/>
    <property type="evidence" value="ECO:0007669"/>
    <property type="project" value="InterPro"/>
</dbReference>
<evidence type="ECO:0000256" key="9">
    <source>
        <dbReference type="ARBA" id="ARBA00059278"/>
    </source>
</evidence>
<evidence type="ECO:0000256" key="7">
    <source>
        <dbReference type="ARBA" id="ARBA00023176"/>
    </source>
</evidence>
<evidence type="ECO:0000256" key="10">
    <source>
        <dbReference type="PROSITE-ProRule" id="PRU01006"/>
    </source>
</evidence>
<dbReference type="FunFam" id="1.25.40.10:FF:000686">
    <property type="entry name" value="Clathrin heavy chain"/>
    <property type="match status" value="2"/>
</dbReference>
<feature type="repeat" description="CHCR" evidence="10">
    <location>
        <begin position="2163"/>
        <end position="2309"/>
    </location>
</feature>
<reference evidence="14 15" key="1">
    <citation type="submission" date="2024-04" db="EMBL/GenBank/DDBJ databases">
        <title>The reference genome of an endangered Asteraceae, Deinandra increscens subsp. villosa, native to the Central Coast of California.</title>
        <authorList>
            <person name="Guilliams M."/>
            <person name="Hasenstab-Lehman K."/>
            <person name="Meyer R."/>
            <person name="Mcevoy S."/>
        </authorList>
    </citation>
    <scope>NUCLEOTIDE SEQUENCE [LARGE SCALE GENOMIC DNA]</scope>
    <source>
        <tissue evidence="14">Leaf</tissue>
    </source>
</reference>
<dbReference type="InterPro" id="IPR016024">
    <property type="entry name" value="ARM-type_fold"/>
</dbReference>
<sequence length="3587" mass="404693">MAAANAPITMKEALTLPSIGINPQFITFTNVTMESDKFICVRETSPQNSVVIIDMSMPMQPLRRPITADSALMNPISKILALKAQLPGTTQDHLQIFNIEMKAKMKSHQMPEQVVFWKWITPKMLGMVTQTSVYHWSVEGESEPVKMFDRTANLSNNQIINYKCDPSEKWLVLIGIAPGSPERPQLVKGNMQLFSVDQQRSQALEAHAASFASLKVSGNENPSILISFATKSHNAGQVTSKLHVIELGAQPGKPSFTKKQADLFFPPDFADDFPVAMQISNKYGLIYVITKLGLLFVYDLETATAVYRNRISPDPIFLTSEASSVGGFYAVNRRGQVLLATVNEATIVPFVSGQLNNLELAVSLAKRGNLPGAENLVVQRFQELFAQTKYKEAAELAAESPQGILRTPDTVAKFQSVPVQAGQTPPLLQYFGTLLTKGKLNAFESLELSRLVVNQNKKNLLENWLAEDKLECSEELGDLVKTVDNDLALKIYIKARATPKVVAAFAERREFDKILIYSKQVGYSPDYLFLLQTILRTDPQGAVNFALMMSQMEGGCPVDYNTITDLFLQRNLIREATAFLLDVLKPNLPEHAQLQTKVLEINLVTFPNVADAILANGMFSHYDRPRIAQLCEKAGLYVRALQHYGELPDIKRVIVNTHAIEPQSLVEFFGTLSKEWALECMKDLLLVNLRGNLQIIVQVAKEYCEQLGVEACIKLFEQFKSYEGLYFFLGSYLSSSEDPDIHFKYIEAAAKTGQIKEVERVTRESNFYDAEKTKNFLMEAKLPDARPLINVCDRFGFVPDLTHYLYANNMLRYIEGYVQKVNPGNAPQVVGQLLDDECPEDFIKGLILSVRSLLPVEPLVDECEKRNRLRLLTQFLEHLVSEGSQDVHVHNALGKIIIDSNNNPEHFLTTNPYYDSRVVGKYCEKRDPTLAVVAYRRGQCDDELINVTNKNSLFKLQARYVVERMDGDLWDTVLNPENEYRRQLIDQVVSTALPESKSPEQVSAAVKAFMTADLPHELIELLEKIVLQNSAFSGNFNLQNLLILTAIKADPSRVMDYINRLDNFDGPAVGEVAVEAQLYEEAFAIFKKFNLNVQAVDVLLDNIQSIPRAVEFAYRVEEDAVWSQVAKAQLREGLVSDAIESFIRADDATQFLDVIRASEDTECYHDLVKYLLMVRDKIKEPKVDSELIYAYAKIDRLSDIEEFILMPNVANLHNVGDRLFDEALYEAAKIIYAFISNWAKLAVTLVRLQQFQGAVDAARKANSAKTWKEVCFACVDAEEFRLAQICGLNIIVQVDDLEEVSEYYQSRGCFNELISLMESGLGLERAHMGIFTELGVLYARYRHDKLMEHIKLFSTRLNIPKLIRACDEQQHWKELTYLYIQYDEFDNAATTVMNHSPDAWDHMQFKDIAVKVSNVELYYKAVHFYLEEHPDLINDVLNVLALRVDHTRVVDIMRKAAQLPLVKPYMVAVQSNNVSAVNEALNEIYVEEEDYDRLRESIDLHDNFDQIGLAQKIEKHELLEMRRVAAYIYKKAGRWKQSIALSKKDKVYKDAMETASQSGDRELAEELLVYFIEQGKKECFASCLFVCYDLIRPDVALELAWLNNMIDFAFPYLLQFIREYTGKVDELIKDKIEAVKENKAKENEEQDIVKQQNMYAQLLPLALPAPPGMGGGFAPPPPMGGMGMPPMPPFGMPPMAQLPGTTQDHLQIFNIEMKAKMKSHQMPEQVVFWKWITPKMLGMVTQTSVYHWSVEGESEPVKMFDRTANLSNNQIINYKCDPSEKWLVLIGIAPGSPERPQLVKGNMQLFSVDQQRSQALEAHAASFASLKVSGNENPSILISFATKSHNAGQVTSKLHVIELGAQPGKPSFTKKQADLFFPPDFADDFPVAMQISNKYGLIYVITKLGLLFVYDLETATAVYRNRISPDPIFLTSEASSVGGFYAVNRRGQVLLATVNEATIVPFVSGQLNNLELAVSLAKRGNLPGAENLVVQRFQELFAQTKYKEAAELAAESPQGILRTPDTVAKFQSVPVQAGQTPPLLQYFGTLLTKGKLNAFESLELSRLVVNQNKKNLLENWLAEDKLECSEELGDLVKTVDNDLALKIYIKARATPKVVAAFAERREFDKILIYSKQVGYSPDYLFLLQTILRTDPQGAVNFALMMSQMEGGCPVDYNTITDLFLQRNLIREATAFLLDVLKPNLPEHAQLQTKVLEINLVTFPNVADAILANGMFSHYDRPRIAQLCEKAGLYVRALQHYGELPDIKRVIVNTHAIEPQSLVEFFGTLSKEWALECMKDLLLVNLRGNLQIIVQVAKEYCEQLGVEACIKLFEQFKSYEGLYFFLGSYLSSSEDPDIHFKYIEAAAKTGQIKEVERVTRESNFYDAEKTKNFLMEAKLPDARPLINVCDRFGFVPDLTHYLYANNMLRYIEGYVQKVNPGNAPQVVGQLLDDECPEDFIKGLILSVRSLLPVEPLVDECEKRNRLRLLTQFLEHLVSEGSQDVHVHNALGKIIIDSNNNPEHFLTTNPYYDSRVVGKYCEKRDPTLAVVAYRRGQCDDELINVTNKNSLFKLQARYVVERMDGDLWDTVLNPENEYRRQLIDQVVSTALPESKSPEQVSAAVKAFMTADLPHELIELLEKIVLQNSAFSGNFNLQNLLILTAIKADPSRVMDYINRLDNFDGPAVGEVAVEAQLYEEAFAIFKKFNLNVQAVDVLLDNIQSIPRAVEFAYRVEEDAVWSQVAKAQLREGLVSDAIESFIRADDATQFLDVIRASEDTECYHDLVKYLLMVRDKIKEPKVDSELIYAYAKIDRLSDIEEFILMPNVANLHNVGDRLFDEALYEAAKIIYAFISNWAKLAVTLVRLQQFQGAVDAARKANSAKTWKEVCFACVDAEEFRLAQICGLNIIVQVDDLEEVSEYYQSRGCFNELISLMESGLGLERAHMGIFTELGVLYARYRHDKLMEHIKLFSTRLNIPKLIRACDEQQHWKELTYLYIQYDEFDNAATTVMNHSPDAWDHMQFKDIAVKVSNVELYYKAVHFYLEEHPDLINDVLNVLALRVDHTRVVDIMRKAAQLPLVKPYMVAVQSNNVSAVNEALNEIYVEEEDYDRLRESIDLHDNFDQIGLAQKIEKHELLEMRRVAAYIYKKAGRWKQSIALSKKDKVYKDAMETASQSGDRDLAEELLVYFIEQGKKECFASCLFVCYDLIRPDVALELAWLNNMIDFAFPYLLQFIREYTGKVDELIKDKIEAVKENKAKENEEQDIVKQQNMYAQLLPLALPAPPGMGGGFAPPPPMGGMGMPPMPPFGMPPMAPKFENLIKKQPDFKKLEAIYQIPASERALILEATASENSYSADHTPAMSASKSSASFSLKDLDSLLKVKKEQLEHPPASKPPVSRPKASGSKKRKAPETPAAPVVYLESFEDLAPSEGIEKLSFQAMDMEKKLAEANEKTQAQAETAKGKTFLYEHKLTEQRQALEAKMAADAEIVQLSAARSVLECKIQMAEEAEAAGFQVPGWDIAGWRLVLESLGGDGDGEGKDGTDGGSSKVIPNSPVAMTRAYMIELGAGQKLEDVVKPVEEEKTVGDEDNATV</sequence>
<keyword evidence="11" id="KW-0175">Coiled coil</keyword>
<dbReference type="FunFam" id="1.25.40.10:FF:000001">
    <property type="entry name" value="Clathrin heavy chain"/>
    <property type="match status" value="2"/>
</dbReference>
<evidence type="ECO:0000256" key="3">
    <source>
        <dbReference type="ARBA" id="ARBA00009535"/>
    </source>
</evidence>
<dbReference type="InterPro" id="IPR055358">
    <property type="entry name" value="CHCR"/>
</dbReference>
<comment type="caution">
    <text evidence="14">The sequence shown here is derived from an EMBL/GenBank/DDBJ whole genome shotgun (WGS) entry which is preliminary data.</text>
</comment>
<dbReference type="GO" id="GO:0030130">
    <property type="term" value="C:clathrin coat of trans-Golgi network vesicle"/>
    <property type="evidence" value="ECO:0007669"/>
    <property type="project" value="InterPro"/>
</dbReference>
<feature type="repeat" description="CHCR" evidence="10">
    <location>
        <begin position="700"/>
        <end position="842"/>
    </location>
</feature>
<dbReference type="FunFam" id="1.25.40.10:FF:000002">
    <property type="entry name" value="Clathrin heavy chain"/>
    <property type="match status" value="2"/>
</dbReference>
<evidence type="ECO:0000256" key="5">
    <source>
        <dbReference type="ARBA" id="ARBA00022737"/>
    </source>
</evidence>
<feature type="repeat" description="CHCR" evidence="10">
    <location>
        <begin position="847"/>
        <end position="986"/>
    </location>
</feature>
<feature type="repeat" description="CHCR" evidence="10">
    <location>
        <begin position="2754"/>
        <end position="2895"/>
    </location>
</feature>
<dbReference type="SUPFAM" id="SSF50989">
    <property type="entry name" value="Clathrin heavy-chain terminal domain"/>
    <property type="match status" value="2"/>
</dbReference>
<dbReference type="InterPro" id="IPR015348">
    <property type="entry name" value="Clathrin_H-chain_linker_core"/>
</dbReference>
<comment type="function">
    <text evidence="9">Clathrin is the major protein of the polyhedral coat of coated pits and vesicles. Mediates endocytosis and is required for a correct polar distribution of PIN auxin transporters.</text>
</comment>
<feature type="repeat" description="CHCR" evidence="10">
    <location>
        <begin position="1142"/>
        <end position="1283"/>
    </location>
</feature>
<feature type="repeat" description="CHCR" evidence="10">
    <location>
        <begin position="2459"/>
        <end position="2598"/>
    </location>
</feature>